<dbReference type="InterPro" id="IPR037523">
    <property type="entry name" value="VOC_core"/>
</dbReference>
<dbReference type="Proteomes" id="UP001354709">
    <property type="component" value="Unassembled WGS sequence"/>
</dbReference>
<comment type="caution">
    <text evidence="4">The sequence shown here is derived from an EMBL/GenBank/DDBJ whole genome shotgun (WGS) entry which is preliminary data.</text>
</comment>
<dbReference type="PANTHER" id="PTHR43048:SF6">
    <property type="entry name" value="BLR8189 PROTEIN"/>
    <property type="match status" value="1"/>
</dbReference>
<dbReference type="PANTHER" id="PTHR43048">
    <property type="entry name" value="METHYLMALONYL-COA EPIMERASE"/>
    <property type="match status" value="1"/>
</dbReference>
<dbReference type="EMBL" id="JAZBJO010000028">
    <property type="protein sequence ID" value="MEE4596798.1"/>
    <property type="molecule type" value="Genomic_DNA"/>
</dbReference>
<dbReference type="SUPFAM" id="SSF54593">
    <property type="entry name" value="Glyoxalase/Bleomycin resistance protein/Dihydroxybiphenyl dioxygenase"/>
    <property type="match status" value="1"/>
</dbReference>
<evidence type="ECO:0000313" key="5">
    <source>
        <dbReference type="Proteomes" id="UP001354709"/>
    </source>
</evidence>
<dbReference type="InterPro" id="IPR004360">
    <property type="entry name" value="Glyas_Fos-R_dOase_dom"/>
</dbReference>
<evidence type="ECO:0000259" key="3">
    <source>
        <dbReference type="PROSITE" id="PS51819"/>
    </source>
</evidence>
<protein>
    <submittedName>
        <fullName evidence="4">VOC family protein</fullName>
    </submittedName>
</protein>
<reference evidence="4 5" key="1">
    <citation type="submission" date="2023-11" db="EMBL/GenBank/DDBJ databases">
        <title>30 novel species of actinomycetes from the DSMZ collection.</title>
        <authorList>
            <person name="Nouioui I."/>
        </authorList>
    </citation>
    <scope>NUCLEOTIDE SEQUENCE [LARGE SCALE GENOMIC DNA]</scope>
    <source>
        <strain evidence="4 5">DSM 41524</strain>
    </source>
</reference>
<keyword evidence="5" id="KW-1185">Reference proteome</keyword>
<evidence type="ECO:0000313" key="4">
    <source>
        <dbReference type="EMBL" id="MEE4596798.1"/>
    </source>
</evidence>
<dbReference type="InterPro" id="IPR018146">
    <property type="entry name" value="Glyoxalase_1_CS"/>
</dbReference>
<dbReference type="PROSITE" id="PS00934">
    <property type="entry name" value="GLYOXALASE_I_1"/>
    <property type="match status" value="1"/>
</dbReference>
<organism evidence="4 5">
    <name type="scientific">Streptomyces asiaticus subsp. ignotus</name>
    <dbReference type="NCBI Taxonomy" id="3098222"/>
    <lineage>
        <taxon>Bacteria</taxon>
        <taxon>Bacillati</taxon>
        <taxon>Actinomycetota</taxon>
        <taxon>Actinomycetes</taxon>
        <taxon>Kitasatosporales</taxon>
        <taxon>Streptomycetaceae</taxon>
        <taxon>Streptomyces</taxon>
        <taxon>Streptomyces violaceusniger group</taxon>
    </lineage>
</organism>
<proteinExistence type="predicted"/>
<accession>A0ABU7Q745</accession>
<dbReference type="InterPro" id="IPR051785">
    <property type="entry name" value="MMCE/EMCE_epimerase"/>
</dbReference>
<sequence length="168" mass="18499">MTSPVSNRGLDHIAVHVYDLDASVDFYTRALGFRFVREWSVPGGGVHRAVFLDAGDDRLIELFDAASTPPGGSPQGLDPAQRHDDDERSRVAALVHFAVRTDDAVDLFDRAIAAGARPLAAPKEITTAGDDPMTFQVAFVYGPNDEVIEFIDRETTKIDRETTKEERQ</sequence>
<feature type="domain" description="VOC" evidence="3">
    <location>
        <begin position="9"/>
        <end position="153"/>
    </location>
</feature>
<dbReference type="InterPro" id="IPR029068">
    <property type="entry name" value="Glyas_Bleomycin-R_OHBP_Dase"/>
</dbReference>
<dbReference type="Gene3D" id="3.10.180.10">
    <property type="entry name" value="2,3-Dihydroxybiphenyl 1,2-Dioxygenase, domain 1"/>
    <property type="match status" value="1"/>
</dbReference>
<name>A0ABU7Q745_9ACTN</name>
<dbReference type="Pfam" id="PF00903">
    <property type="entry name" value="Glyoxalase"/>
    <property type="match status" value="1"/>
</dbReference>
<keyword evidence="1" id="KW-0479">Metal-binding</keyword>
<gene>
    <name evidence="4" type="ORF">V2J94_33775</name>
</gene>
<evidence type="ECO:0000256" key="2">
    <source>
        <dbReference type="SAM" id="MobiDB-lite"/>
    </source>
</evidence>
<evidence type="ECO:0000256" key="1">
    <source>
        <dbReference type="ARBA" id="ARBA00022723"/>
    </source>
</evidence>
<feature type="region of interest" description="Disordered" evidence="2">
    <location>
        <begin position="65"/>
        <end position="85"/>
    </location>
</feature>
<dbReference type="PROSITE" id="PS51819">
    <property type="entry name" value="VOC"/>
    <property type="match status" value="1"/>
</dbReference>
<dbReference type="RefSeq" id="WP_138912074.1">
    <property type="nucleotide sequence ID" value="NZ_JAZBJO010000028.1"/>
</dbReference>